<dbReference type="EMBL" id="ML179048">
    <property type="protein sequence ID" value="THV05551.1"/>
    <property type="molecule type" value="Genomic_DNA"/>
</dbReference>
<protein>
    <recommendedName>
        <fullName evidence="4">DUF202 domain-containing protein</fullName>
    </recommendedName>
</protein>
<feature type="transmembrane region" description="Helical" evidence="1">
    <location>
        <begin position="30"/>
        <end position="49"/>
    </location>
</feature>
<accession>A0A4S8MRT3</accession>
<feature type="transmembrane region" description="Helical" evidence="1">
    <location>
        <begin position="108"/>
        <end position="127"/>
    </location>
</feature>
<evidence type="ECO:0000313" key="2">
    <source>
        <dbReference type="EMBL" id="THV05551.1"/>
    </source>
</evidence>
<keyword evidence="3" id="KW-1185">Reference proteome</keyword>
<sequence length="132" mass="14700">MDRVKYLLVENTASNARDFCMLERNFLSHFRLALLFMLLFSSVLLHARLLDPESTERGIANSLSGYPLASVQFLGSLVAIAGGLWEYNNGYKDLMDMRAFLVGTKPHLAMMTAVVGVVLTTCIVLLADEDRL</sequence>
<evidence type="ECO:0008006" key="4">
    <source>
        <dbReference type="Google" id="ProtNLM"/>
    </source>
</evidence>
<proteinExistence type="predicted"/>
<organism evidence="2 3">
    <name type="scientific">Dendrothele bispora (strain CBS 962.96)</name>
    <dbReference type="NCBI Taxonomy" id="1314807"/>
    <lineage>
        <taxon>Eukaryota</taxon>
        <taxon>Fungi</taxon>
        <taxon>Dikarya</taxon>
        <taxon>Basidiomycota</taxon>
        <taxon>Agaricomycotina</taxon>
        <taxon>Agaricomycetes</taxon>
        <taxon>Agaricomycetidae</taxon>
        <taxon>Agaricales</taxon>
        <taxon>Agaricales incertae sedis</taxon>
        <taxon>Dendrothele</taxon>
    </lineage>
</organism>
<keyword evidence="1" id="KW-1133">Transmembrane helix</keyword>
<dbReference type="AlphaFoldDB" id="A0A4S8MRT3"/>
<name>A0A4S8MRT3_DENBC</name>
<gene>
    <name evidence="2" type="ORF">K435DRAFT_712514</name>
</gene>
<feature type="transmembrane region" description="Helical" evidence="1">
    <location>
        <begin position="69"/>
        <end position="87"/>
    </location>
</feature>
<evidence type="ECO:0000256" key="1">
    <source>
        <dbReference type="SAM" id="Phobius"/>
    </source>
</evidence>
<keyword evidence="1" id="KW-0472">Membrane</keyword>
<evidence type="ECO:0000313" key="3">
    <source>
        <dbReference type="Proteomes" id="UP000297245"/>
    </source>
</evidence>
<dbReference type="OrthoDB" id="5525680at2759"/>
<keyword evidence="1" id="KW-0812">Transmembrane</keyword>
<dbReference type="Proteomes" id="UP000297245">
    <property type="component" value="Unassembled WGS sequence"/>
</dbReference>
<reference evidence="2 3" key="1">
    <citation type="journal article" date="2019" name="Nat. Ecol. Evol.">
        <title>Megaphylogeny resolves global patterns of mushroom evolution.</title>
        <authorList>
            <person name="Varga T."/>
            <person name="Krizsan K."/>
            <person name="Foldi C."/>
            <person name="Dima B."/>
            <person name="Sanchez-Garcia M."/>
            <person name="Sanchez-Ramirez S."/>
            <person name="Szollosi G.J."/>
            <person name="Szarkandi J.G."/>
            <person name="Papp V."/>
            <person name="Albert L."/>
            <person name="Andreopoulos W."/>
            <person name="Angelini C."/>
            <person name="Antonin V."/>
            <person name="Barry K.W."/>
            <person name="Bougher N.L."/>
            <person name="Buchanan P."/>
            <person name="Buyck B."/>
            <person name="Bense V."/>
            <person name="Catcheside P."/>
            <person name="Chovatia M."/>
            <person name="Cooper J."/>
            <person name="Damon W."/>
            <person name="Desjardin D."/>
            <person name="Finy P."/>
            <person name="Geml J."/>
            <person name="Haridas S."/>
            <person name="Hughes K."/>
            <person name="Justo A."/>
            <person name="Karasinski D."/>
            <person name="Kautmanova I."/>
            <person name="Kiss B."/>
            <person name="Kocsube S."/>
            <person name="Kotiranta H."/>
            <person name="LaButti K.M."/>
            <person name="Lechner B.E."/>
            <person name="Liimatainen K."/>
            <person name="Lipzen A."/>
            <person name="Lukacs Z."/>
            <person name="Mihaltcheva S."/>
            <person name="Morgado L.N."/>
            <person name="Niskanen T."/>
            <person name="Noordeloos M.E."/>
            <person name="Ohm R.A."/>
            <person name="Ortiz-Santana B."/>
            <person name="Ovrebo C."/>
            <person name="Racz N."/>
            <person name="Riley R."/>
            <person name="Savchenko A."/>
            <person name="Shiryaev A."/>
            <person name="Soop K."/>
            <person name="Spirin V."/>
            <person name="Szebenyi C."/>
            <person name="Tomsovsky M."/>
            <person name="Tulloss R.E."/>
            <person name="Uehling J."/>
            <person name="Grigoriev I.V."/>
            <person name="Vagvolgyi C."/>
            <person name="Papp T."/>
            <person name="Martin F.M."/>
            <person name="Miettinen O."/>
            <person name="Hibbett D.S."/>
            <person name="Nagy L.G."/>
        </authorList>
    </citation>
    <scope>NUCLEOTIDE SEQUENCE [LARGE SCALE GENOMIC DNA]</scope>
    <source>
        <strain evidence="2 3">CBS 962.96</strain>
    </source>
</reference>